<evidence type="ECO:0000313" key="3">
    <source>
        <dbReference type="EMBL" id="KAJ8764055.1"/>
    </source>
</evidence>
<dbReference type="GO" id="GO:0003676">
    <property type="term" value="F:nucleic acid binding"/>
    <property type="evidence" value="ECO:0007669"/>
    <property type="project" value="InterPro"/>
</dbReference>
<name>A0AAV8TDC3_9ROSI</name>
<evidence type="ECO:0000313" key="4">
    <source>
        <dbReference type="Proteomes" id="UP001159364"/>
    </source>
</evidence>
<organism evidence="3 4">
    <name type="scientific">Erythroxylum novogranatense</name>
    <dbReference type="NCBI Taxonomy" id="1862640"/>
    <lineage>
        <taxon>Eukaryota</taxon>
        <taxon>Viridiplantae</taxon>
        <taxon>Streptophyta</taxon>
        <taxon>Embryophyta</taxon>
        <taxon>Tracheophyta</taxon>
        <taxon>Spermatophyta</taxon>
        <taxon>Magnoliopsida</taxon>
        <taxon>eudicotyledons</taxon>
        <taxon>Gunneridae</taxon>
        <taxon>Pentapetalae</taxon>
        <taxon>rosids</taxon>
        <taxon>fabids</taxon>
        <taxon>Malpighiales</taxon>
        <taxon>Erythroxylaceae</taxon>
        <taxon>Erythroxylum</taxon>
    </lineage>
</organism>
<accession>A0AAV8TDC3</accession>
<feature type="domain" description="CCHC-type" evidence="2">
    <location>
        <begin position="86"/>
        <end position="98"/>
    </location>
</feature>
<sequence>MNKRTQFLARLDQESYDEALTQDETSTPVASTGRCGRCRTARTPEVPVEASKLEWEFSTEGRAHSKARSSCRHLEGFKFTPGAGACYRCGQYGHLIRDFLVMGYQQSSSSMTQPPFQLPQGGSQFNGQQGRGFGERQLGGRSGGWRLQSGTII</sequence>
<dbReference type="GO" id="GO:0008270">
    <property type="term" value="F:zinc ion binding"/>
    <property type="evidence" value="ECO:0007669"/>
    <property type="project" value="UniProtKB-KW"/>
</dbReference>
<dbReference type="Proteomes" id="UP001159364">
    <property type="component" value="Linkage Group LG05"/>
</dbReference>
<comment type="caution">
    <text evidence="3">The sequence shown here is derived from an EMBL/GenBank/DDBJ whole genome shotgun (WGS) entry which is preliminary data.</text>
</comment>
<evidence type="ECO:0000259" key="2">
    <source>
        <dbReference type="PROSITE" id="PS50158"/>
    </source>
</evidence>
<dbReference type="PROSITE" id="PS50158">
    <property type="entry name" value="ZF_CCHC"/>
    <property type="match status" value="1"/>
</dbReference>
<keyword evidence="4" id="KW-1185">Reference proteome</keyword>
<evidence type="ECO:0000256" key="1">
    <source>
        <dbReference type="PROSITE-ProRule" id="PRU00047"/>
    </source>
</evidence>
<gene>
    <name evidence="3" type="ORF">K2173_004947</name>
</gene>
<protein>
    <recommendedName>
        <fullName evidence="2">CCHC-type domain-containing protein</fullName>
    </recommendedName>
</protein>
<dbReference type="AlphaFoldDB" id="A0AAV8TDC3"/>
<reference evidence="3 4" key="1">
    <citation type="submission" date="2021-09" db="EMBL/GenBank/DDBJ databases">
        <title>Genomic insights and catalytic innovation underlie evolution of tropane alkaloids biosynthesis.</title>
        <authorList>
            <person name="Wang Y.-J."/>
            <person name="Tian T."/>
            <person name="Huang J.-P."/>
            <person name="Huang S.-X."/>
        </authorList>
    </citation>
    <scope>NUCLEOTIDE SEQUENCE [LARGE SCALE GENOMIC DNA]</scope>
    <source>
        <strain evidence="3">KIB-2018</strain>
        <tissue evidence="3">Leaf</tissue>
    </source>
</reference>
<keyword evidence="1" id="KW-0479">Metal-binding</keyword>
<keyword evidence="1" id="KW-0862">Zinc</keyword>
<keyword evidence="1" id="KW-0863">Zinc-finger</keyword>
<dbReference type="Pfam" id="PF00098">
    <property type="entry name" value="zf-CCHC"/>
    <property type="match status" value="1"/>
</dbReference>
<proteinExistence type="predicted"/>
<dbReference type="EMBL" id="JAIWQS010000005">
    <property type="protein sequence ID" value="KAJ8764055.1"/>
    <property type="molecule type" value="Genomic_DNA"/>
</dbReference>
<dbReference type="InterPro" id="IPR001878">
    <property type="entry name" value="Znf_CCHC"/>
</dbReference>